<gene>
    <name evidence="6" type="ORF">QQ008_26960</name>
</gene>
<dbReference type="InterPro" id="IPR039420">
    <property type="entry name" value="WalR-like"/>
</dbReference>
<dbReference type="PRINTS" id="PR00038">
    <property type="entry name" value="HTHLUXR"/>
</dbReference>
<feature type="domain" description="Response regulatory" evidence="5">
    <location>
        <begin position="5"/>
        <end position="121"/>
    </location>
</feature>
<feature type="domain" description="HTH luxR-type" evidence="4">
    <location>
        <begin position="150"/>
        <end position="215"/>
    </location>
</feature>
<dbReference type="Pfam" id="PF00196">
    <property type="entry name" value="GerE"/>
    <property type="match status" value="1"/>
</dbReference>
<dbReference type="Pfam" id="PF00072">
    <property type="entry name" value="Response_reg"/>
    <property type="match status" value="1"/>
</dbReference>
<dbReference type="Proteomes" id="UP001172082">
    <property type="component" value="Unassembled WGS sequence"/>
</dbReference>
<evidence type="ECO:0000259" key="4">
    <source>
        <dbReference type="PROSITE" id="PS50043"/>
    </source>
</evidence>
<evidence type="ECO:0000256" key="1">
    <source>
        <dbReference type="ARBA" id="ARBA00022553"/>
    </source>
</evidence>
<protein>
    <submittedName>
        <fullName evidence="6">Response regulator transcription factor</fullName>
    </submittedName>
</protein>
<dbReference type="PANTHER" id="PTHR43214">
    <property type="entry name" value="TWO-COMPONENT RESPONSE REGULATOR"/>
    <property type="match status" value="1"/>
</dbReference>
<dbReference type="InterPro" id="IPR058245">
    <property type="entry name" value="NreC/VraR/RcsB-like_REC"/>
</dbReference>
<dbReference type="PANTHER" id="PTHR43214:SF43">
    <property type="entry name" value="TWO-COMPONENT RESPONSE REGULATOR"/>
    <property type="match status" value="1"/>
</dbReference>
<dbReference type="InterPro" id="IPR001789">
    <property type="entry name" value="Sig_transdc_resp-reg_receiver"/>
</dbReference>
<evidence type="ECO:0000259" key="5">
    <source>
        <dbReference type="PROSITE" id="PS50110"/>
    </source>
</evidence>
<evidence type="ECO:0000313" key="6">
    <source>
        <dbReference type="EMBL" id="MDN5205059.1"/>
    </source>
</evidence>
<dbReference type="CDD" id="cd06170">
    <property type="entry name" value="LuxR_C_like"/>
    <property type="match status" value="1"/>
</dbReference>
<proteinExistence type="predicted"/>
<dbReference type="CDD" id="cd17535">
    <property type="entry name" value="REC_NarL-like"/>
    <property type="match status" value="1"/>
</dbReference>
<dbReference type="SMART" id="SM00448">
    <property type="entry name" value="REC"/>
    <property type="match status" value="1"/>
</dbReference>
<dbReference type="PROSITE" id="PS50110">
    <property type="entry name" value="RESPONSE_REGULATORY"/>
    <property type="match status" value="1"/>
</dbReference>
<dbReference type="SUPFAM" id="SSF46894">
    <property type="entry name" value="C-terminal effector domain of the bipartite response regulators"/>
    <property type="match status" value="1"/>
</dbReference>
<comment type="caution">
    <text evidence="6">The sequence shown here is derived from an EMBL/GenBank/DDBJ whole genome shotgun (WGS) entry which is preliminary data.</text>
</comment>
<dbReference type="SUPFAM" id="SSF52172">
    <property type="entry name" value="CheY-like"/>
    <property type="match status" value="1"/>
</dbReference>
<sequence length="218" mass="24650">MEPIRILVIDDHQMVREGIKSSLSNAGNIEIVDEAQNGQEAIDKLKEQTVDLVLIDISMDVMDGIEATKIITKQHPEVKVLALTMHDEESNIINMLQAGALGYILKTTGMKELMEAINTVSKGETYFTKEVSGTLMKQFMKKKVETSKSENKSVEELTKREIEILKLIADEFTNQEIAEKLFISQRTVDTHRRNLIQKLNVKNTAGLVRFAFRNNITS</sequence>
<accession>A0ABT8KWA6</accession>
<dbReference type="InterPro" id="IPR000792">
    <property type="entry name" value="Tscrpt_reg_LuxR_C"/>
</dbReference>
<feature type="modified residue" description="4-aspartylphosphate" evidence="3">
    <location>
        <position position="56"/>
    </location>
</feature>
<keyword evidence="7" id="KW-1185">Reference proteome</keyword>
<dbReference type="SMART" id="SM00421">
    <property type="entry name" value="HTH_LUXR"/>
    <property type="match status" value="1"/>
</dbReference>
<dbReference type="InterPro" id="IPR016032">
    <property type="entry name" value="Sig_transdc_resp-reg_C-effctor"/>
</dbReference>
<organism evidence="6 7">
    <name type="scientific">Splendidivirga corallicola</name>
    <dbReference type="NCBI Taxonomy" id="3051826"/>
    <lineage>
        <taxon>Bacteria</taxon>
        <taxon>Pseudomonadati</taxon>
        <taxon>Bacteroidota</taxon>
        <taxon>Cytophagia</taxon>
        <taxon>Cytophagales</taxon>
        <taxon>Splendidivirgaceae</taxon>
        <taxon>Splendidivirga</taxon>
    </lineage>
</organism>
<dbReference type="RefSeq" id="WP_346755082.1">
    <property type="nucleotide sequence ID" value="NZ_JAUJEA010000014.1"/>
</dbReference>
<reference evidence="6" key="1">
    <citation type="submission" date="2023-06" db="EMBL/GenBank/DDBJ databases">
        <title>Genomic of Parafulvivirga corallium.</title>
        <authorList>
            <person name="Wang G."/>
        </authorList>
    </citation>
    <scope>NUCLEOTIDE SEQUENCE</scope>
    <source>
        <strain evidence="6">BMA10</strain>
    </source>
</reference>
<dbReference type="EMBL" id="JAUJEA010000014">
    <property type="protein sequence ID" value="MDN5205059.1"/>
    <property type="molecule type" value="Genomic_DNA"/>
</dbReference>
<keyword evidence="1 3" id="KW-0597">Phosphoprotein</keyword>
<evidence type="ECO:0000256" key="2">
    <source>
        <dbReference type="ARBA" id="ARBA00023125"/>
    </source>
</evidence>
<dbReference type="InterPro" id="IPR011006">
    <property type="entry name" value="CheY-like_superfamily"/>
</dbReference>
<evidence type="ECO:0000313" key="7">
    <source>
        <dbReference type="Proteomes" id="UP001172082"/>
    </source>
</evidence>
<evidence type="ECO:0000256" key="3">
    <source>
        <dbReference type="PROSITE-ProRule" id="PRU00169"/>
    </source>
</evidence>
<keyword evidence="2" id="KW-0238">DNA-binding</keyword>
<dbReference type="Gene3D" id="3.40.50.2300">
    <property type="match status" value="1"/>
</dbReference>
<name>A0ABT8KWA6_9BACT</name>
<dbReference type="PROSITE" id="PS50043">
    <property type="entry name" value="HTH_LUXR_2"/>
    <property type="match status" value="1"/>
</dbReference>